<protein>
    <submittedName>
        <fullName evidence="2">Uncharacterized protein</fullName>
    </submittedName>
</protein>
<feature type="compositionally biased region" description="Polar residues" evidence="1">
    <location>
        <begin position="34"/>
        <end position="43"/>
    </location>
</feature>
<feature type="region of interest" description="Disordered" evidence="1">
    <location>
        <begin position="34"/>
        <end position="85"/>
    </location>
</feature>
<reference evidence="2" key="1">
    <citation type="submission" date="2011-03" db="EMBL/GenBank/DDBJ databases">
        <title>The Genome Sequence of Nematocida sp1 strain ERTm2.</title>
        <authorList>
            <consortium name="The Broad Institute Genome Sequencing Platform"/>
            <consortium name="The Broad Institute Genome Sequencing Center for Infectious Disease"/>
            <person name="Cuomo C."/>
            <person name="Troemel E."/>
            <person name="Young S.K."/>
            <person name="Zeng Q."/>
            <person name="Gargeya S."/>
            <person name="Fitzgerald M."/>
            <person name="Haas B."/>
            <person name="Abouelleil A."/>
            <person name="Alvarado L."/>
            <person name="Arachchi H.M."/>
            <person name="Berlin A."/>
            <person name="Brown A."/>
            <person name="Chapman S.B."/>
            <person name="Chen Z."/>
            <person name="Dunbar C."/>
            <person name="Freedman E."/>
            <person name="Gearin G."/>
            <person name="Gellesch M."/>
            <person name="Goldberg J."/>
            <person name="Griggs A."/>
            <person name="Gujja S."/>
            <person name="Heilman E.R."/>
            <person name="Heiman D."/>
            <person name="Howarth C."/>
            <person name="Larson L."/>
            <person name="Lui A."/>
            <person name="MacDonald P.J.P."/>
            <person name="Mehta T."/>
            <person name="Montmayeur A."/>
            <person name="Murphy C."/>
            <person name="Neiman D."/>
            <person name="Pearson M."/>
            <person name="Priest M."/>
            <person name="Roberts A."/>
            <person name="Saif S."/>
            <person name="Shea T."/>
            <person name="Shenoy N."/>
            <person name="Sisk P."/>
            <person name="Stolte C."/>
            <person name="Sykes S."/>
            <person name="White J."/>
            <person name="Yandava C."/>
            <person name="Wortman J."/>
            <person name="Nusbaum C."/>
            <person name="Birren B."/>
        </authorList>
    </citation>
    <scope>NUCLEOTIDE SEQUENCE</scope>
    <source>
        <strain evidence="2">ERTm2</strain>
    </source>
</reference>
<evidence type="ECO:0000313" key="2">
    <source>
        <dbReference type="EMBL" id="EHY66838.1"/>
    </source>
</evidence>
<proteinExistence type="predicted"/>
<name>H8ZA57_NEMA1</name>
<sequence length="85" mass="9759">MRNHYCYCGKITTSSEISYIDRRFKNKKIAIATSSLSQNQKPTIKTDEILEREKEPGQEIHDRESNQNIKAESKATTPATYVGHE</sequence>
<accession>H8ZA57</accession>
<gene>
    <name evidence="2" type="ORF">NERG_00478</name>
</gene>
<dbReference type="HOGENOM" id="CLU_2558813_0_0_1"/>
<dbReference type="AlphaFoldDB" id="H8ZA57"/>
<dbReference type="EMBL" id="JH604633">
    <property type="protein sequence ID" value="EHY66838.1"/>
    <property type="molecule type" value="Genomic_DNA"/>
</dbReference>
<organism evidence="2">
    <name type="scientific">Nematocida ausubeli (strain ATCC PRA-371 / ERTm2)</name>
    <name type="common">Nematode killer fungus</name>
    <dbReference type="NCBI Taxonomy" id="1913371"/>
    <lineage>
        <taxon>Eukaryota</taxon>
        <taxon>Fungi</taxon>
        <taxon>Fungi incertae sedis</taxon>
        <taxon>Microsporidia</taxon>
        <taxon>Nematocida</taxon>
    </lineage>
</organism>
<dbReference type="Proteomes" id="UP000005622">
    <property type="component" value="Unassembled WGS sequence"/>
</dbReference>
<feature type="compositionally biased region" description="Basic and acidic residues" evidence="1">
    <location>
        <begin position="44"/>
        <end position="65"/>
    </location>
</feature>
<feature type="compositionally biased region" description="Polar residues" evidence="1">
    <location>
        <begin position="66"/>
        <end position="79"/>
    </location>
</feature>
<evidence type="ECO:0000256" key="1">
    <source>
        <dbReference type="SAM" id="MobiDB-lite"/>
    </source>
</evidence>